<dbReference type="PROSITE" id="PS51257">
    <property type="entry name" value="PROKAR_LIPOPROTEIN"/>
    <property type="match status" value="1"/>
</dbReference>
<protein>
    <submittedName>
        <fullName evidence="1">DUF4925 domain-containing protein</fullName>
    </submittedName>
</protein>
<dbReference type="Proteomes" id="UP001320603">
    <property type="component" value="Chromosome"/>
</dbReference>
<accession>A0ABZ2IQR8</accession>
<keyword evidence="2" id="KW-1185">Reference proteome</keyword>
<dbReference type="EMBL" id="CP146284">
    <property type="protein sequence ID" value="WWV67049.1"/>
    <property type="molecule type" value="Genomic_DNA"/>
</dbReference>
<evidence type="ECO:0000313" key="1">
    <source>
        <dbReference type="EMBL" id="WWV67049.1"/>
    </source>
</evidence>
<proteinExistence type="predicted"/>
<gene>
    <name evidence="1" type="ORF">NEE14_003395</name>
</gene>
<organism evidence="1 2">
    <name type="scientific">Parabacteroides absconsus</name>
    <dbReference type="NCBI Taxonomy" id="2951805"/>
    <lineage>
        <taxon>Bacteria</taxon>
        <taxon>Pseudomonadati</taxon>
        <taxon>Bacteroidota</taxon>
        <taxon>Bacteroidia</taxon>
        <taxon>Bacteroidales</taxon>
        <taxon>Tannerellaceae</taxon>
        <taxon>Parabacteroides</taxon>
    </lineage>
</organism>
<reference evidence="1 2" key="1">
    <citation type="submission" date="2024-02" db="EMBL/GenBank/DDBJ databases">
        <title>Whole genome sequencing of Parabacteroides sp. AD58.</title>
        <authorList>
            <person name="Chaplin A.V."/>
            <person name="Pikina A.P."/>
            <person name="Sokolova S.R."/>
            <person name="Korostin D.O."/>
            <person name="Efimov B.A."/>
        </authorList>
    </citation>
    <scope>NUCLEOTIDE SEQUENCE [LARGE SCALE GENOMIC DNA]</scope>
    <source>
        <strain evidence="1 2">AD58</strain>
    </source>
</reference>
<dbReference type="RefSeq" id="WP_251966436.1">
    <property type="nucleotide sequence ID" value="NZ_CP146284.1"/>
</dbReference>
<sequence>MMRRVWNLCLLLLVVGLGSSCKDDLPGLGKDANRYFSGDDLVLTYSGEPMVGKEVHFLTYDGEKATITLDGLLDSNTLFPSEELHDIAFGAPGVVPGEVPTTLSNVPLTLNAEGTAYTFEGTDNQNNRQLTYKGEVSKDKMTLAIQVKMPANNFVGTWNVAAENALSMTWESDKTITVGGQELSTSVVGAMASTLLSPMLNEVLQSVTFMDDGNIVASYKKKGASDWQTSPINLAHFYVKDDKIYVQLHINQILSTRASVSEIVTLLTDMQMYLMEGIPMTYSLTADAVQISLTTDAAKSILTLLTSDFLRDKVVGILPDDISPIVQPILEQMPEVLKSTSKLEIQLSLKK</sequence>
<evidence type="ECO:0000313" key="2">
    <source>
        <dbReference type="Proteomes" id="UP001320603"/>
    </source>
</evidence>
<name>A0ABZ2IQR8_9BACT</name>